<evidence type="ECO:0000256" key="2">
    <source>
        <dbReference type="ARBA" id="ARBA00004125"/>
    </source>
</evidence>
<dbReference type="GO" id="GO:0048490">
    <property type="term" value="P:anterograde synaptic vesicle transport"/>
    <property type="evidence" value="ECO:0007669"/>
    <property type="project" value="TreeGrafter"/>
</dbReference>
<evidence type="ECO:0000256" key="5">
    <source>
        <dbReference type="ARBA" id="ARBA00022490"/>
    </source>
</evidence>
<feature type="compositionally biased region" description="Acidic residues" evidence="16">
    <location>
        <begin position="281"/>
        <end position="304"/>
    </location>
</feature>
<dbReference type="GO" id="GO:0005783">
    <property type="term" value="C:endoplasmic reticulum"/>
    <property type="evidence" value="ECO:0007669"/>
    <property type="project" value="UniProtKB-SubCell"/>
</dbReference>
<dbReference type="PANTHER" id="PTHR16294">
    <property type="entry name" value="DYSTROBREVIN BINDING PROTEIN 1 DYSBINDIN"/>
    <property type="match status" value="1"/>
</dbReference>
<evidence type="ECO:0000256" key="3">
    <source>
        <dbReference type="ARBA" id="ARBA00004240"/>
    </source>
</evidence>
<keyword evidence="11" id="KW-0539">Nucleus</keyword>
<evidence type="ECO:0000256" key="4">
    <source>
        <dbReference type="ARBA" id="ARBA00008686"/>
    </source>
</evidence>
<evidence type="ECO:0000256" key="10">
    <source>
        <dbReference type="ARBA" id="ARBA00023136"/>
    </source>
</evidence>
<evidence type="ECO:0000256" key="1">
    <source>
        <dbReference type="ARBA" id="ARBA00004123"/>
    </source>
</evidence>
<evidence type="ECO:0000256" key="11">
    <source>
        <dbReference type="ARBA" id="ARBA00023242"/>
    </source>
</evidence>
<evidence type="ECO:0000256" key="16">
    <source>
        <dbReference type="SAM" id="MobiDB-lite"/>
    </source>
</evidence>
<keyword evidence="6" id="KW-0967">Endosome</keyword>
<keyword evidence="7" id="KW-0256">Endoplasmic reticulum</keyword>
<organism evidence="17 18">
    <name type="scientific">Tetraodon nigroviridis</name>
    <name type="common">Spotted green pufferfish</name>
    <name type="synonym">Chelonodon nigroviridis</name>
    <dbReference type="NCBI Taxonomy" id="99883"/>
    <lineage>
        <taxon>Eukaryota</taxon>
        <taxon>Metazoa</taxon>
        <taxon>Chordata</taxon>
        <taxon>Craniata</taxon>
        <taxon>Vertebrata</taxon>
        <taxon>Euteleostomi</taxon>
        <taxon>Actinopterygii</taxon>
        <taxon>Neopterygii</taxon>
        <taxon>Teleostei</taxon>
        <taxon>Neoteleostei</taxon>
        <taxon>Acanthomorphata</taxon>
        <taxon>Eupercaria</taxon>
        <taxon>Tetraodontiformes</taxon>
        <taxon>Tetradontoidea</taxon>
        <taxon>Tetraodontidae</taxon>
        <taxon>Tetraodon</taxon>
    </lineage>
</organism>
<evidence type="ECO:0000256" key="6">
    <source>
        <dbReference type="ARBA" id="ARBA00022753"/>
    </source>
</evidence>
<dbReference type="STRING" id="99883.ENSTNIP00000014618"/>
<dbReference type="InParanoid" id="H3D280"/>
<dbReference type="GO" id="GO:1904115">
    <property type="term" value="C:axon cytoplasm"/>
    <property type="evidence" value="ECO:0007669"/>
    <property type="project" value="GOC"/>
</dbReference>
<dbReference type="GO" id="GO:0014069">
    <property type="term" value="C:postsynaptic density"/>
    <property type="evidence" value="ECO:0007669"/>
    <property type="project" value="UniProtKB-SubCell"/>
</dbReference>
<accession>H3D280</accession>
<feature type="compositionally biased region" description="Low complexity" evidence="16">
    <location>
        <begin position="262"/>
        <end position="271"/>
    </location>
</feature>
<evidence type="ECO:0000256" key="8">
    <source>
        <dbReference type="ARBA" id="ARBA00023018"/>
    </source>
</evidence>
<keyword evidence="18" id="KW-1185">Reference proteome</keyword>
<evidence type="ECO:0000256" key="15">
    <source>
        <dbReference type="ARBA" id="ARBA00037838"/>
    </source>
</evidence>
<dbReference type="FunCoup" id="H3D280">
    <property type="interactions" value="432"/>
</dbReference>
<evidence type="ECO:0000256" key="9">
    <source>
        <dbReference type="ARBA" id="ARBA00023054"/>
    </source>
</evidence>
<evidence type="ECO:0000256" key="12">
    <source>
        <dbReference type="ARBA" id="ARBA00023329"/>
    </source>
</evidence>
<dbReference type="Pfam" id="PF04440">
    <property type="entry name" value="Dysbindin"/>
    <property type="match status" value="1"/>
</dbReference>
<sequence>MFENFREKLHLVQQDFTTSFKTLGDKSRESRSRWQPRVDQSHPLHYSAGLDILSRSYEESWVLLHKRTKGCAETAEAADGDVVMLSAQVERRRSALSGLQEQLLALPTFVSDLDAITASIAAQLEGDFEELESRLVYLEALCCQCEEVTSKQHHASTLDAYQRRRRREVEGLEGYAQKAAELEQAAHQRLREQQRIYEEAFKQDVKHYLSTGRLQHREPAESDVDLLDQMTVTDTWDQEALDHFLDSADAGASAKPAPDVESTFSESSGSSDAFLQNNQDGAEEEGTSEESDQPLVQSDEEDVQPDWSLIGRQGGVG</sequence>
<evidence type="ECO:0000256" key="13">
    <source>
        <dbReference type="ARBA" id="ARBA00034105"/>
    </source>
</evidence>
<dbReference type="GO" id="GO:0033162">
    <property type="term" value="C:melanosome membrane"/>
    <property type="evidence" value="ECO:0007669"/>
    <property type="project" value="UniProtKB-SubCell"/>
</dbReference>
<keyword evidence="9" id="KW-0175">Coiled coil</keyword>
<evidence type="ECO:0000256" key="7">
    <source>
        <dbReference type="ARBA" id="ARBA00022824"/>
    </source>
</evidence>
<protein>
    <submittedName>
        <fullName evidence="17">Dystrobrevin binding protein 1a</fullName>
    </submittedName>
</protein>
<dbReference type="Proteomes" id="UP000007303">
    <property type="component" value="Unassembled WGS sequence"/>
</dbReference>
<dbReference type="PANTHER" id="PTHR16294:SF5">
    <property type="entry name" value="DYSBINDIN"/>
    <property type="match status" value="1"/>
</dbReference>
<reference evidence="17" key="2">
    <citation type="submission" date="2025-08" db="UniProtKB">
        <authorList>
            <consortium name="Ensembl"/>
        </authorList>
    </citation>
    <scope>IDENTIFICATION</scope>
</reference>
<feature type="region of interest" description="Disordered" evidence="16">
    <location>
        <begin position="249"/>
        <end position="317"/>
    </location>
</feature>
<keyword evidence="10" id="KW-0472">Membrane</keyword>
<comment type="subcellular location">
    <subcellularLocation>
        <location evidence="15">Cytoplasmic vesicle</location>
        <location evidence="15">Secretory vesicle</location>
        <location evidence="15">Synaptic vesicle membrane</location>
        <topology evidence="15">Peripheral membrane protein</topology>
        <orientation evidence="15">Cytoplasmic side</orientation>
    </subcellularLocation>
    <subcellularLocation>
        <location evidence="3">Endoplasmic reticulum</location>
    </subcellularLocation>
    <subcellularLocation>
        <location evidence="2">Endosome membrane</location>
        <topology evidence="2">Peripheral membrane protein</topology>
        <orientation evidence="2">Cytoplasmic side</orientation>
    </subcellularLocation>
    <subcellularLocation>
        <location evidence="14">Melanosome membrane</location>
        <topology evidence="14">Peripheral membrane protein</topology>
        <orientation evidence="14">Cytoplasmic side</orientation>
    </subcellularLocation>
    <subcellularLocation>
        <location evidence="1">Nucleus</location>
    </subcellularLocation>
    <subcellularLocation>
        <location evidence="13">Postsynaptic density</location>
    </subcellularLocation>
</comment>
<dbReference type="GO" id="GO:0031083">
    <property type="term" value="C:BLOC-1 complex"/>
    <property type="evidence" value="ECO:0007669"/>
    <property type="project" value="TreeGrafter"/>
</dbReference>
<dbReference type="GO" id="GO:2000300">
    <property type="term" value="P:regulation of synaptic vesicle exocytosis"/>
    <property type="evidence" value="ECO:0007669"/>
    <property type="project" value="TreeGrafter"/>
</dbReference>
<reference evidence="18" key="1">
    <citation type="journal article" date="2004" name="Nature">
        <title>Genome duplication in the teleost fish Tetraodon nigroviridis reveals the early vertebrate proto-karyotype.</title>
        <authorList>
            <person name="Jaillon O."/>
            <person name="Aury J.-M."/>
            <person name="Brunet F."/>
            <person name="Petit J.-L."/>
            <person name="Stange-Thomann N."/>
            <person name="Mauceli E."/>
            <person name="Bouneau L."/>
            <person name="Fischer C."/>
            <person name="Ozouf-Costaz C."/>
            <person name="Bernot A."/>
            <person name="Nicaud S."/>
            <person name="Jaffe D."/>
            <person name="Fisher S."/>
            <person name="Lutfalla G."/>
            <person name="Dossat C."/>
            <person name="Segurens B."/>
            <person name="Dasilva C."/>
            <person name="Salanoubat M."/>
            <person name="Levy M."/>
            <person name="Boudet N."/>
            <person name="Castellano S."/>
            <person name="Anthouard V."/>
            <person name="Jubin C."/>
            <person name="Castelli V."/>
            <person name="Katinka M."/>
            <person name="Vacherie B."/>
            <person name="Biemont C."/>
            <person name="Skalli Z."/>
            <person name="Cattolico L."/>
            <person name="Poulain J."/>
            <person name="De Berardinis V."/>
            <person name="Cruaud C."/>
            <person name="Duprat S."/>
            <person name="Brottier P."/>
            <person name="Coutanceau J.-P."/>
            <person name="Gouzy J."/>
            <person name="Parra G."/>
            <person name="Lardier G."/>
            <person name="Chapple C."/>
            <person name="McKernan K.J."/>
            <person name="McEwan P."/>
            <person name="Bosak S."/>
            <person name="Kellis M."/>
            <person name="Volff J.-N."/>
            <person name="Guigo R."/>
            <person name="Zody M.C."/>
            <person name="Mesirov J."/>
            <person name="Lindblad-Toh K."/>
            <person name="Birren B."/>
            <person name="Nusbaum C."/>
            <person name="Kahn D."/>
            <person name="Robinson-Rechavi M."/>
            <person name="Laudet V."/>
            <person name="Schachter V."/>
            <person name="Quetier F."/>
            <person name="Saurin W."/>
            <person name="Scarpelli C."/>
            <person name="Wincker P."/>
            <person name="Lander E.S."/>
            <person name="Weissenbach J."/>
            <person name="Roest Crollius H."/>
        </authorList>
    </citation>
    <scope>NUCLEOTIDE SEQUENCE [LARGE SCALE GENOMIC DNA]</scope>
</reference>
<name>H3D280_TETNG</name>
<proteinExistence type="inferred from homology"/>
<dbReference type="GO" id="GO:0010008">
    <property type="term" value="C:endosome membrane"/>
    <property type="evidence" value="ECO:0007669"/>
    <property type="project" value="UniProtKB-SubCell"/>
</dbReference>
<dbReference type="OMA" id="KSWFLLH"/>
<evidence type="ECO:0000256" key="14">
    <source>
        <dbReference type="ARBA" id="ARBA00037798"/>
    </source>
</evidence>
<dbReference type="HOGENOM" id="CLU_071074_0_0_1"/>
<dbReference type="InterPro" id="IPR007531">
    <property type="entry name" value="Dysbindin"/>
</dbReference>
<evidence type="ECO:0000313" key="17">
    <source>
        <dbReference type="Ensembl" id="ENSTNIP00000014618.1"/>
    </source>
</evidence>
<comment type="similarity">
    <text evidence="4">Belongs to the dysbindin family.</text>
</comment>
<dbReference type="GO" id="GO:0005886">
    <property type="term" value="C:plasma membrane"/>
    <property type="evidence" value="ECO:0007669"/>
    <property type="project" value="TreeGrafter"/>
</dbReference>
<dbReference type="GO" id="GO:0060155">
    <property type="term" value="P:platelet dense granule organization"/>
    <property type="evidence" value="ECO:0007669"/>
    <property type="project" value="TreeGrafter"/>
</dbReference>
<dbReference type="AlphaFoldDB" id="H3D280"/>
<keyword evidence="12" id="KW-0968">Cytoplasmic vesicle</keyword>
<dbReference type="GeneTree" id="ENSGT00940000156479"/>
<dbReference type="GO" id="GO:0005634">
    <property type="term" value="C:nucleus"/>
    <property type="evidence" value="ECO:0007669"/>
    <property type="project" value="UniProtKB-SubCell"/>
</dbReference>
<keyword evidence="8" id="KW-0770">Synapse</keyword>
<keyword evidence="5" id="KW-0963">Cytoplasm</keyword>
<dbReference type="GO" id="GO:0030672">
    <property type="term" value="C:synaptic vesicle membrane"/>
    <property type="evidence" value="ECO:0007669"/>
    <property type="project" value="UniProtKB-SubCell"/>
</dbReference>
<dbReference type="GO" id="GO:0031175">
    <property type="term" value="P:neuron projection development"/>
    <property type="evidence" value="ECO:0007669"/>
    <property type="project" value="TreeGrafter"/>
</dbReference>
<dbReference type="Ensembl" id="ENSTNIT00000014818.1">
    <property type="protein sequence ID" value="ENSTNIP00000014618.1"/>
    <property type="gene ID" value="ENSTNIG00000011667.1"/>
</dbReference>
<evidence type="ECO:0000313" key="18">
    <source>
        <dbReference type="Proteomes" id="UP000007303"/>
    </source>
</evidence>
<reference evidence="17" key="3">
    <citation type="submission" date="2025-09" db="UniProtKB">
        <authorList>
            <consortium name="Ensembl"/>
        </authorList>
    </citation>
    <scope>IDENTIFICATION</scope>
</reference>